<dbReference type="GO" id="GO:0005886">
    <property type="term" value="C:plasma membrane"/>
    <property type="evidence" value="ECO:0007669"/>
    <property type="project" value="TreeGrafter"/>
</dbReference>
<evidence type="ECO:0000313" key="6">
    <source>
        <dbReference type="Proteomes" id="UP000595917"/>
    </source>
</evidence>
<dbReference type="SUPFAM" id="SSF55073">
    <property type="entry name" value="Nucleotide cyclase"/>
    <property type="match status" value="1"/>
</dbReference>
<dbReference type="KEGG" id="bhc:JFL75_18090"/>
<dbReference type="InterPro" id="IPR043128">
    <property type="entry name" value="Rev_trsase/Diguanyl_cyclase"/>
</dbReference>
<dbReference type="InterPro" id="IPR000160">
    <property type="entry name" value="GGDEF_dom"/>
</dbReference>
<dbReference type="EMBL" id="CP067089">
    <property type="protein sequence ID" value="QQO08817.1"/>
    <property type="molecule type" value="Genomic_DNA"/>
</dbReference>
<feature type="transmembrane region" description="Helical" evidence="3">
    <location>
        <begin position="178"/>
        <end position="200"/>
    </location>
</feature>
<feature type="transmembrane region" description="Helical" evidence="3">
    <location>
        <begin position="37"/>
        <end position="55"/>
    </location>
</feature>
<feature type="transmembrane region" description="Helical" evidence="3">
    <location>
        <begin position="6"/>
        <end position="25"/>
    </location>
</feature>
<dbReference type="PANTHER" id="PTHR45138:SF9">
    <property type="entry name" value="DIGUANYLATE CYCLASE DGCM-RELATED"/>
    <property type="match status" value="1"/>
</dbReference>
<dbReference type="EC" id="2.7.7.65" evidence="1"/>
<dbReference type="InterPro" id="IPR031621">
    <property type="entry name" value="HisKA_7TM"/>
</dbReference>
<dbReference type="GO" id="GO:0043709">
    <property type="term" value="P:cell adhesion involved in single-species biofilm formation"/>
    <property type="evidence" value="ECO:0007669"/>
    <property type="project" value="TreeGrafter"/>
</dbReference>
<dbReference type="AlphaFoldDB" id="A0A7T7XM65"/>
<dbReference type="GO" id="GO:0052621">
    <property type="term" value="F:diguanylate cyclase activity"/>
    <property type="evidence" value="ECO:0007669"/>
    <property type="project" value="UniProtKB-EC"/>
</dbReference>
<name>A0A7T7XM65_9SPIR</name>
<dbReference type="PROSITE" id="PS50887">
    <property type="entry name" value="GGDEF"/>
    <property type="match status" value="1"/>
</dbReference>
<dbReference type="InterPro" id="IPR029787">
    <property type="entry name" value="Nucleotide_cyclase"/>
</dbReference>
<sequence length="515" mass="56633">MTNTLLILFYLPLLIISGILLVSTIFRKNKLYVDRVYIILCLLLIGWQSFELLFYGTADPRVVEFIYSAKFMFLAFIPVVFLFLVAGVYRIQKRIPFWVRIVLITVPAVTAVMGLTAMGHGLFRTGVQVLSMAPLTQIKSSRGIWYYVNVVFTFVPVLSIGIIALAQRRNLPGVYRPTATLILLGFLVFLTGFLTEILGIDQGHRLDFNLIGTSVANFLFYIGVSSNGRADYLNVWRRNMFDYLDETILVLDEAGTVADANGPAKKLFSSLGIRPLGLPAETLWKTLAAAGKITFRRLESQDHSAMGEDMYVSNGKYPVVYNIRHRNLSAAETSSMGTAGTGGFIILTEVTRNRLLIERLRSLAGIDSLTKLKNRFGYNLALRELDRPENLPISIIIGDINGLKSLNDRFGHETGDALLVKAAEILSRCCPEEGIAARLGGDEFAIMAGHCGAGAAAELIRSIQTAAEEVNDFPHPVSIALGCATKTRPGENINTLISAADSCMYTDKKSGGRKA</sequence>
<evidence type="ECO:0000256" key="3">
    <source>
        <dbReference type="SAM" id="Phobius"/>
    </source>
</evidence>
<dbReference type="GO" id="GO:1902201">
    <property type="term" value="P:negative regulation of bacterial-type flagellum-dependent cell motility"/>
    <property type="evidence" value="ECO:0007669"/>
    <property type="project" value="TreeGrafter"/>
</dbReference>
<evidence type="ECO:0000256" key="1">
    <source>
        <dbReference type="ARBA" id="ARBA00012528"/>
    </source>
</evidence>
<feature type="transmembrane region" description="Helical" evidence="3">
    <location>
        <begin position="67"/>
        <end position="89"/>
    </location>
</feature>
<keyword evidence="3" id="KW-0812">Transmembrane</keyword>
<dbReference type="PANTHER" id="PTHR45138">
    <property type="entry name" value="REGULATORY COMPONENTS OF SENSORY TRANSDUCTION SYSTEM"/>
    <property type="match status" value="1"/>
</dbReference>
<feature type="transmembrane region" description="Helical" evidence="3">
    <location>
        <begin position="143"/>
        <end position="166"/>
    </location>
</feature>
<dbReference type="CDD" id="cd01949">
    <property type="entry name" value="GGDEF"/>
    <property type="match status" value="1"/>
</dbReference>
<keyword evidence="6" id="KW-1185">Reference proteome</keyword>
<protein>
    <recommendedName>
        <fullName evidence="1">diguanylate cyclase</fullName>
        <ecNumber evidence="1">2.7.7.65</ecNumber>
    </recommendedName>
</protein>
<reference evidence="5" key="1">
    <citation type="submission" date="2021-01" db="EMBL/GenBank/DDBJ databases">
        <title>Description of Breznakiella homolactica.</title>
        <authorList>
            <person name="Song Y."/>
            <person name="Brune A."/>
        </authorList>
    </citation>
    <scope>NUCLEOTIDE SEQUENCE</scope>
    <source>
        <strain evidence="5">RmG30</strain>
    </source>
</reference>
<dbReference type="Pfam" id="PF16927">
    <property type="entry name" value="HisKA_7TM"/>
    <property type="match status" value="1"/>
</dbReference>
<keyword evidence="3" id="KW-0472">Membrane</keyword>
<dbReference type="Pfam" id="PF00990">
    <property type="entry name" value="GGDEF"/>
    <property type="match status" value="1"/>
</dbReference>
<dbReference type="Proteomes" id="UP000595917">
    <property type="component" value="Chromosome"/>
</dbReference>
<dbReference type="RefSeq" id="WP_215626123.1">
    <property type="nucleotide sequence ID" value="NZ_CP067089.2"/>
</dbReference>
<dbReference type="Gene3D" id="3.30.70.270">
    <property type="match status" value="1"/>
</dbReference>
<comment type="catalytic activity">
    <reaction evidence="2">
        <text>2 GTP = 3',3'-c-di-GMP + 2 diphosphate</text>
        <dbReference type="Rhea" id="RHEA:24898"/>
        <dbReference type="ChEBI" id="CHEBI:33019"/>
        <dbReference type="ChEBI" id="CHEBI:37565"/>
        <dbReference type="ChEBI" id="CHEBI:58805"/>
        <dbReference type="EC" id="2.7.7.65"/>
    </reaction>
</comment>
<organism evidence="5 6">
    <name type="scientific">Breznakiella homolactica</name>
    <dbReference type="NCBI Taxonomy" id="2798577"/>
    <lineage>
        <taxon>Bacteria</taxon>
        <taxon>Pseudomonadati</taxon>
        <taxon>Spirochaetota</taxon>
        <taxon>Spirochaetia</taxon>
        <taxon>Spirochaetales</taxon>
        <taxon>Breznakiellaceae</taxon>
        <taxon>Breznakiella</taxon>
    </lineage>
</organism>
<proteinExistence type="predicted"/>
<dbReference type="NCBIfam" id="TIGR00254">
    <property type="entry name" value="GGDEF"/>
    <property type="match status" value="1"/>
</dbReference>
<dbReference type="InterPro" id="IPR050469">
    <property type="entry name" value="Diguanylate_Cyclase"/>
</dbReference>
<evidence type="ECO:0000259" key="4">
    <source>
        <dbReference type="PROSITE" id="PS50887"/>
    </source>
</evidence>
<accession>A0A7T7XM65</accession>
<feature type="domain" description="GGDEF" evidence="4">
    <location>
        <begin position="391"/>
        <end position="515"/>
    </location>
</feature>
<evidence type="ECO:0000313" key="5">
    <source>
        <dbReference type="EMBL" id="QQO08817.1"/>
    </source>
</evidence>
<evidence type="ECO:0000256" key="2">
    <source>
        <dbReference type="ARBA" id="ARBA00034247"/>
    </source>
</evidence>
<gene>
    <name evidence="5" type="ORF">JFL75_18090</name>
</gene>
<keyword evidence="3" id="KW-1133">Transmembrane helix</keyword>
<dbReference type="SMART" id="SM00267">
    <property type="entry name" value="GGDEF"/>
    <property type="match status" value="1"/>
</dbReference>
<feature type="transmembrane region" description="Helical" evidence="3">
    <location>
        <begin position="101"/>
        <end position="123"/>
    </location>
</feature>